<evidence type="ECO:0000256" key="4">
    <source>
        <dbReference type="ARBA" id="ARBA00022670"/>
    </source>
</evidence>
<dbReference type="Proteomes" id="UP000660024">
    <property type="component" value="Unassembled WGS sequence"/>
</dbReference>
<dbReference type="Gene3D" id="3.90.226.10">
    <property type="entry name" value="2-enoyl-CoA Hydratase, Chain A, domain 1"/>
    <property type="match status" value="1"/>
</dbReference>
<dbReference type="Gene3D" id="2.120.10.60">
    <property type="entry name" value="Tricorn protease N-terminal domain"/>
    <property type="match status" value="2"/>
</dbReference>
<feature type="signal peptide" evidence="9">
    <location>
        <begin position="1"/>
        <end position="20"/>
    </location>
</feature>
<keyword evidence="4 7" id="KW-0645">Protease</keyword>
<feature type="chain" id="PRO_5045401630" description="Tricorn protease homolog" evidence="9">
    <location>
        <begin position="21"/>
        <end position="1082"/>
    </location>
</feature>
<comment type="subcellular location">
    <subcellularLocation>
        <location evidence="1 7">Cytoplasm</location>
    </subcellularLocation>
</comment>
<feature type="region of interest" description="Disordered" evidence="8">
    <location>
        <begin position="566"/>
        <end position="593"/>
    </location>
</feature>
<keyword evidence="6 7" id="KW-0720">Serine protease</keyword>
<dbReference type="Gene3D" id="2.30.42.10">
    <property type="match status" value="1"/>
</dbReference>
<evidence type="ECO:0000259" key="10">
    <source>
        <dbReference type="SMART" id="SM00245"/>
    </source>
</evidence>
<evidence type="ECO:0000256" key="5">
    <source>
        <dbReference type="ARBA" id="ARBA00022801"/>
    </source>
</evidence>
<evidence type="ECO:0000256" key="7">
    <source>
        <dbReference type="PIRNR" id="PIRNR036421"/>
    </source>
</evidence>
<proteinExistence type="inferred from homology"/>
<protein>
    <recommendedName>
        <fullName evidence="7">Tricorn protease homolog</fullName>
        <ecNumber evidence="7">3.4.21.-</ecNumber>
    </recommendedName>
</protein>
<dbReference type="InterPro" id="IPR012393">
    <property type="entry name" value="Tricorn_protease"/>
</dbReference>
<comment type="function">
    <text evidence="7">Degrades oligopeptides.</text>
</comment>
<comment type="caution">
    <text evidence="11">The sequence shown here is derived from an EMBL/GenBank/DDBJ whole genome shotgun (WGS) entry which is preliminary data.</text>
</comment>
<name>A0ABS1BNT2_9SPHI</name>
<keyword evidence="9" id="KW-0732">Signal</keyword>
<evidence type="ECO:0000256" key="6">
    <source>
        <dbReference type="ARBA" id="ARBA00022825"/>
    </source>
</evidence>
<keyword evidence="3 7" id="KW-0963">Cytoplasm</keyword>
<dbReference type="InterPro" id="IPR011659">
    <property type="entry name" value="WD40"/>
</dbReference>
<dbReference type="EC" id="3.4.21.-" evidence="7"/>
<dbReference type="Pfam" id="PF03572">
    <property type="entry name" value="Peptidase_S41"/>
    <property type="match status" value="1"/>
</dbReference>
<dbReference type="EMBL" id="JAEHFY010000018">
    <property type="protein sequence ID" value="MBK0383859.1"/>
    <property type="molecule type" value="Genomic_DNA"/>
</dbReference>
<reference evidence="11 12" key="1">
    <citation type="submission" date="2020-12" db="EMBL/GenBank/DDBJ databases">
        <title>Bacterial novel species Pedobacter sp. SD-b isolated from soil.</title>
        <authorList>
            <person name="Jung H.-Y."/>
        </authorList>
    </citation>
    <scope>NUCLEOTIDE SEQUENCE [LARGE SCALE GENOMIC DNA]</scope>
    <source>
        <strain evidence="11 12">SD-b</strain>
    </source>
</reference>
<dbReference type="Gene3D" id="2.120.10.30">
    <property type="entry name" value="TolB, C-terminal domain"/>
    <property type="match status" value="1"/>
</dbReference>
<dbReference type="SUPFAM" id="SSF52096">
    <property type="entry name" value="ClpP/crotonase"/>
    <property type="match status" value="1"/>
</dbReference>
<keyword evidence="12" id="KW-1185">Reference proteome</keyword>
<keyword evidence="5 7" id="KW-0378">Hydrolase</keyword>
<evidence type="ECO:0000256" key="3">
    <source>
        <dbReference type="ARBA" id="ARBA00022490"/>
    </source>
</evidence>
<dbReference type="InterPro" id="IPR036034">
    <property type="entry name" value="PDZ_sf"/>
</dbReference>
<sequence>MKKFLLSVCFLIFFLIQAKAQQPLFMQQPAISPNGKWIAFEYKGNIFKVSTDGGQANPLTITSDYNGYPVWSHDGNTIAFASDRYGNFDVFTMSANGGAATRLTYNSDKDIPYDFSTDDKKVLFGSNRHDIYSSVRFPGDSYWMKLYEVQTKGGRSVMINSAGTEYAHFNTTGDKIIYQDRKGYENAYRKHHTSAITRDIWVWDLKYDEYKKVSPYVGEDREPVWGNGDTFYYLSEQKGNQNLFKASVATPDKVTQLTTFEKNPVRNLSRSNDGTLAFTQDGSIYTFKEGSTPKKLNFTIMADFATDQIKTVPVKGNATEIAVAPSGKEIAFVYRGEVFVTAVDGSTTKRITNTPYQERMVSFSPDGKKLLYSVENDASWDVYEASLANPSEKYFYASTVINTKPLIATDKEEFQASYSPDGKKVAYLEERNILKVMDLGTKKTVTVLPEGLNYSYADGDQYFSWSPDSKYLLAQSNEGSGWFAPEVVLLKADGSGSRINLTESGFADNHPQWGMDGKMMYWATDKDGMKNLSRGSQDDIYAMFFDQETWDKYQLSKEDFDLQKELSKKDSTSKADDKKNRKKPKDKEDEKPKEDFVLNLKNLDNRTEKLTISSTDIAGFALSKDGEKLFYLARYEKGYDLWVTMPRTHETKVLAKLGVSGGGLEMSKDGKNLFVLAGGNIMKVGVDDGKVSPINIDANMELDASAERTYIFDHAWKQVKKKLFDPKLQGVDWDAYHTTYAKFLPYINNNYDFEIFISEFLGELNASHTGGGYRAKFANGDATAALGLLYDVTKGGNGLVVKDVISGGPFDKAKTDMKADMVIDKINGNAITDDVDWSMFLNHKAGDFTRIDFHDPKTKQTFSEIVKPISSGLETNTLLYKRWTDTMEHLTDSLSGGKVGYVHVRSMDDPSFRVTFDKVLGKNINKDALIVDTRFNGGGWLHDDLVTFLGGKLYFTLRPQGHVTTGGEPLNKWSKPSCVLMSEGNYSDAFMFPYAYKELGIGKLIGMPVAGTGTAVWWETQIDPTIYFGIPMIATYGAGETHATENHQLEPDIKVNNDYNKVLKGEDQQLEAAVKEMLKEVK</sequence>
<dbReference type="Pfam" id="PF07676">
    <property type="entry name" value="PD40"/>
    <property type="match status" value="2"/>
</dbReference>
<dbReference type="SUPFAM" id="SSF69304">
    <property type="entry name" value="Tricorn protease N-terminal domain"/>
    <property type="match status" value="2"/>
</dbReference>
<evidence type="ECO:0000256" key="9">
    <source>
        <dbReference type="SAM" id="SignalP"/>
    </source>
</evidence>
<dbReference type="RefSeq" id="WP_200587055.1">
    <property type="nucleotide sequence ID" value="NZ_JAEHFY010000018.1"/>
</dbReference>
<organism evidence="11 12">
    <name type="scientific">Pedobacter segetis</name>
    <dbReference type="NCBI Taxonomy" id="2793069"/>
    <lineage>
        <taxon>Bacteria</taxon>
        <taxon>Pseudomonadati</taxon>
        <taxon>Bacteroidota</taxon>
        <taxon>Sphingobacteriia</taxon>
        <taxon>Sphingobacteriales</taxon>
        <taxon>Sphingobacteriaceae</taxon>
        <taxon>Pedobacter</taxon>
    </lineage>
</organism>
<dbReference type="SMART" id="SM00245">
    <property type="entry name" value="TSPc"/>
    <property type="match status" value="1"/>
</dbReference>
<evidence type="ECO:0000256" key="2">
    <source>
        <dbReference type="ARBA" id="ARBA00008524"/>
    </source>
</evidence>
<evidence type="ECO:0000256" key="1">
    <source>
        <dbReference type="ARBA" id="ARBA00004496"/>
    </source>
</evidence>
<dbReference type="PIRSF" id="PIRSF036421">
    <property type="entry name" value="Tricorn_protease"/>
    <property type="match status" value="1"/>
</dbReference>
<evidence type="ECO:0000313" key="12">
    <source>
        <dbReference type="Proteomes" id="UP000660024"/>
    </source>
</evidence>
<dbReference type="InterPro" id="IPR005151">
    <property type="entry name" value="Tail-specific_protease"/>
</dbReference>
<evidence type="ECO:0000313" key="11">
    <source>
        <dbReference type="EMBL" id="MBK0383859.1"/>
    </source>
</evidence>
<comment type="similarity">
    <text evidence="2 7">Belongs to the peptidase S41B family.</text>
</comment>
<dbReference type="Gene3D" id="3.30.750.44">
    <property type="match status" value="1"/>
</dbReference>
<dbReference type="InterPro" id="IPR011042">
    <property type="entry name" value="6-blade_b-propeller_TolB-like"/>
</dbReference>
<dbReference type="Pfam" id="PF14684">
    <property type="entry name" value="Tricorn_C1"/>
    <property type="match status" value="1"/>
</dbReference>
<dbReference type="PANTHER" id="PTHR43253:SF1">
    <property type="entry name" value="TRICORN PROTEASE HOMOLOG 2-RELATED"/>
    <property type="match status" value="1"/>
</dbReference>
<evidence type="ECO:0000256" key="8">
    <source>
        <dbReference type="SAM" id="MobiDB-lite"/>
    </source>
</evidence>
<dbReference type="InterPro" id="IPR029045">
    <property type="entry name" value="ClpP/crotonase-like_dom_sf"/>
</dbReference>
<dbReference type="Pfam" id="PF26549">
    <property type="entry name" value="Tricorn_N"/>
    <property type="match status" value="1"/>
</dbReference>
<dbReference type="PANTHER" id="PTHR43253">
    <property type="entry name" value="TRICORN PROTEASE HOMOLOG 2-RELATED"/>
    <property type="match status" value="1"/>
</dbReference>
<accession>A0ABS1BNT2</accession>
<feature type="domain" description="Tail specific protease" evidence="10">
    <location>
        <begin position="858"/>
        <end position="1056"/>
    </location>
</feature>
<dbReference type="CDD" id="cd07562">
    <property type="entry name" value="Peptidase_S41_TRI"/>
    <property type="match status" value="1"/>
</dbReference>
<dbReference type="InterPro" id="IPR028204">
    <property type="entry name" value="Tricorn_C1"/>
</dbReference>
<dbReference type="SUPFAM" id="SSF50156">
    <property type="entry name" value="PDZ domain-like"/>
    <property type="match status" value="1"/>
</dbReference>
<gene>
    <name evidence="11" type="ORF">I5M32_12900</name>
</gene>